<dbReference type="OrthoDB" id="9804235at2"/>
<dbReference type="Pfam" id="PF00903">
    <property type="entry name" value="Glyoxalase"/>
    <property type="match status" value="1"/>
</dbReference>
<gene>
    <name evidence="2" type="ORF">DES53_101232</name>
</gene>
<evidence type="ECO:0000313" key="2">
    <source>
        <dbReference type="EMBL" id="RBP47435.1"/>
    </source>
</evidence>
<accession>A0A366HVB9</accession>
<organism evidence="2 3">
    <name type="scientific">Roseimicrobium gellanilyticum</name>
    <dbReference type="NCBI Taxonomy" id="748857"/>
    <lineage>
        <taxon>Bacteria</taxon>
        <taxon>Pseudomonadati</taxon>
        <taxon>Verrucomicrobiota</taxon>
        <taxon>Verrucomicrobiia</taxon>
        <taxon>Verrucomicrobiales</taxon>
        <taxon>Verrucomicrobiaceae</taxon>
        <taxon>Roseimicrobium</taxon>
    </lineage>
</organism>
<dbReference type="InterPro" id="IPR004360">
    <property type="entry name" value="Glyas_Fos-R_dOase_dom"/>
</dbReference>
<dbReference type="InterPro" id="IPR029068">
    <property type="entry name" value="Glyas_Bleomycin-R_OHBP_Dase"/>
</dbReference>
<proteinExistence type="predicted"/>
<name>A0A366HVB9_9BACT</name>
<dbReference type="Gene3D" id="3.10.180.10">
    <property type="entry name" value="2,3-Dihydroxybiphenyl 1,2-Dioxygenase, domain 1"/>
    <property type="match status" value="1"/>
</dbReference>
<feature type="domain" description="VOC" evidence="1">
    <location>
        <begin position="4"/>
        <end position="121"/>
    </location>
</feature>
<dbReference type="InterPro" id="IPR052164">
    <property type="entry name" value="Anthracycline_SecMetBiosynth"/>
</dbReference>
<comment type="caution">
    <text evidence="2">The sequence shown here is derived from an EMBL/GenBank/DDBJ whole genome shotgun (WGS) entry which is preliminary data.</text>
</comment>
<dbReference type="EMBL" id="QNRR01000001">
    <property type="protein sequence ID" value="RBP47435.1"/>
    <property type="molecule type" value="Genomic_DNA"/>
</dbReference>
<dbReference type="PANTHER" id="PTHR33993:SF2">
    <property type="entry name" value="VOC DOMAIN-CONTAINING PROTEIN"/>
    <property type="match status" value="1"/>
</dbReference>
<dbReference type="InterPro" id="IPR037523">
    <property type="entry name" value="VOC_core"/>
</dbReference>
<reference evidence="2 3" key="1">
    <citation type="submission" date="2018-06" db="EMBL/GenBank/DDBJ databases">
        <title>Genomic Encyclopedia of Type Strains, Phase IV (KMG-IV): sequencing the most valuable type-strain genomes for metagenomic binning, comparative biology and taxonomic classification.</title>
        <authorList>
            <person name="Goeker M."/>
        </authorList>
    </citation>
    <scope>NUCLEOTIDE SEQUENCE [LARGE SCALE GENOMIC DNA]</scope>
    <source>
        <strain evidence="2 3">DSM 25532</strain>
    </source>
</reference>
<dbReference type="RefSeq" id="WP_113956371.1">
    <property type="nucleotide sequence ID" value="NZ_QNRR01000001.1"/>
</dbReference>
<keyword evidence="3" id="KW-1185">Reference proteome</keyword>
<dbReference type="CDD" id="cd07247">
    <property type="entry name" value="SgaA_N_like"/>
    <property type="match status" value="1"/>
</dbReference>
<dbReference type="AlphaFoldDB" id="A0A366HVB9"/>
<evidence type="ECO:0000259" key="1">
    <source>
        <dbReference type="PROSITE" id="PS51819"/>
    </source>
</evidence>
<dbReference type="SUPFAM" id="SSF54593">
    <property type="entry name" value="Glyoxalase/Bleomycin resistance protein/Dihydroxybiphenyl dioxygenase"/>
    <property type="match status" value="1"/>
</dbReference>
<sequence length="124" mass="13468">MKKLIVWFDIPVNDLDRAISFYSAVLGEPVNKVDMGGGFVMGMLPGEENVLGGCLYKSDESSPTDQGTMQYFNVDGRLRAAVEAVKANGGKMRTDVEPIGPWGFRAIVLDSEGNRIALHSQTDS</sequence>
<evidence type="ECO:0000313" key="3">
    <source>
        <dbReference type="Proteomes" id="UP000253426"/>
    </source>
</evidence>
<dbReference type="Proteomes" id="UP000253426">
    <property type="component" value="Unassembled WGS sequence"/>
</dbReference>
<dbReference type="PANTHER" id="PTHR33993">
    <property type="entry name" value="GLYOXALASE-RELATED"/>
    <property type="match status" value="1"/>
</dbReference>
<protein>
    <recommendedName>
        <fullName evidence="1">VOC domain-containing protein</fullName>
    </recommendedName>
</protein>
<dbReference type="PROSITE" id="PS51819">
    <property type="entry name" value="VOC"/>
    <property type="match status" value="1"/>
</dbReference>